<keyword evidence="4" id="KW-1185">Reference proteome</keyword>
<evidence type="ECO:0000256" key="1">
    <source>
        <dbReference type="SAM" id="MobiDB-lite"/>
    </source>
</evidence>
<dbReference type="Proteomes" id="UP000540191">
    <property type="component" value="Unassembled WGS sequence"/>
</dbReference>
<organism evidence="3 4">
    <name type="scientific">Micrococcus cohnii</name>
    <dbReference type="NCBI Taxonomy" id="993416"/>
    <lineage>
        <taxon>Bacteria</taxon>
        <taxon>Bacillati</taxon>
        <taxon>Actinomycetota</taxon>
        <taxon>Actinomycetes</taxon>
        <taxon>Micrococcales</taxon>
        <taxon>Micrococcaceae</taxon>
        <taxon>Micrococcus</taxon>
    </lineage>
</organism>
<proteinExistence type="predicted"/>
<comment type="caution">
    <text evidence="3">The sequence shown here is derived from an EMBL/GenBank/DDBJ whole genome shotgun (WGS) entry which is preliminary data.</text>
</comment>
<gene>
    <name evidence="3" type="ORF">HDA30_001490</name>
</gene>
<dbReference type="EMBL" id="JACHNA010000001">
    <property type="protein sequence ID" value="MBB4735982.1"/>
    <property type="molecule type" value="Genomic_DNA"/>
</dbReference>
<dbReference type="PROSITE" id="PS51257">
    <property type="entry name" value="PROKAR_LIPOPROTEIN"/>
    <property type="match status" value="1"/>
</dbReference>
<feature type="compositionally biased region" description="Low complexity" evidence="1">
    <location>
        <begin position="217"/>
        <end position="227"/>
    </location>
</feature>
<evidence type="ECO:0000256" key="2">
    <source>
        <dbReference type="SAM" id="SignalP"/>
    </source>
</evidence>
<feature type="chain" id="PRO_5038569666" description="GerMN domain-containing protein" evidence="2">
    <location>
        <begin position="23"/>
        <end position="269"/>
    </location>
</feature>
<name>A0A7W7GPN0_9MICC</name>
<feature type="region of interest" description="Disordered" evidence="1">
    <location>
        <begin position="185"/>
        <end position="269"/>
    </location>
</feature>
<feature type="compositionally biased region" description="Gly residues" evidence="1">
    <location>
        <begin position="259"/>
        <end position="269"/>
    </location>
</feature>
<sequence length="269" mass="27060">MDRLRASRIAAFAALLPVLALTGCQSGSTESTESGDATQSSSTPIPKPDPDEYEPITVHLTAPAWSAPPGTEGELLGCDDLLVSVETVPSGAEDPADMALDFLLEDATGEHGEPALSNALAAAGEDLTYTGHHREGEVEVFEFSGALAPADTCAAQRVQAQLQRTAEAAVDGEVELRVDGEPLDAVLGLGPLGEPGETYRAPEPEEAGSDAPGAPSQTPAPGQTTAPGQPPAQTPVPGQPAQTPVPGQPPAQTPAPGTGQTGQGAGIGG</sequence>
<feature type="compositionally biased region" description="Low complexity" evidence="1">
    <location>
        <begin position="187"/>
        <end position="196"/>
    </location>
</feature>
<evidence type="ECO:0000313" key="3">
    <source>
        <dbReference type="EMBL" id="MBB4735982.1"/>
    </source>
</evidence>
<reference evidence="3 4" key="1">
    <citation type="submission" date="2020-08" db="EMBL/GenBank/DDBJ databases">
        <title>Sequencing the genomes of 1000 actinobacteria strains.</title>
        <authorList>
            <person name="Klenk H.-P."/>
        </authorList>
    </citation>
    <scope>NUCLEOTIDE SEQUENCE [LARGE SCALE GENOMIC DNA]</scope>
    <source>
        <strain evidence="3 4">DSM 23974</strain>
    </source>
</reference>
<feature type="signal peptide" evidence="2">
    <location>
        <begin position="1"/>
        <end position="22"/>
    </location>
</feature>
<feature type="compositionally biased region" description="Polar residues" evidence="1">
    <location>
        <begin position="25"/>
        <end position="44"/>
    </location>
</feature>
<accession>A0A7W7GPN0</accession>
<evidence type="ECO:0000313" key="4">
    <source>
        <dbReference type="Proteomes" id="UP000540191"/>
    </source>
</evidence>
<protein>
    <recommendedName>
        <fullName evidence="5">GerMN domain-containing protein</fullName>
    </recommendedName>
</protein>
<feature type="compositionally biased region" description="Pro residues" evidence="1">
    <location>
        <begin position="228"/>
        <end position="238"/>
    </location>
</feature>
<dbReference type="RefSeq" id="WP_184241548.1">
    <property type="nucleotide sequence ID" value="NZ_JACHNA010000001.1"/>
</dbReference>
<evidence type="ECO:0008006" key="5">
    <source>
        <dbReference type="Google" id="ProtNLM"/>
    </source>
</evidence>
<dbReference type="AlphaFoldDB" id="A0A7W7GPN0"/>
<feature type="region of interest" description="Disordered" evidence="1">
    <location>
        <begin position="25"/>
        <end position="54"/>
    </location>
</feature>
<keyword evidence="2" id="KW-0732">Signal</keyword>